<keyword evidence="7" id="KW-0547">Nucleotide-binding</keyword>
<dbReference type="EMBL" id="SPQQ01000002">
    <property type="protein sequence ID" value="TGE38810.1"/>
    <property type="molecule type" value="Genomic_DNA"/>
</dbReference>
<evidence type="ECO:0000313" key="15">
    <source>
        <dbReference type="EMBL" id="TGE38810.1"/>
    </source>
</evidence>
<evidence type="ECO:0000313" key="16">
    <source>
        <dbReference type="Proteomes" id="UP000298460"/>
    </source>
</evidence>
<name>A0A4Z0R7J8_9FIRM</name>
<keyword evidence="5" id="KW-0169">Cobalamin biosynthesis</keyword>
<accession>A0A4Z0R7J8</accession>
<evidence type="ECO:0000256" key="9">
    <source>
        <dbReference type="ARBA" id="ARBA00031529"/>
    </source>
</evidence>
<evidence type="ECO:0000256" key="3">
    <source>
        <dbReference type="ARBA" id="ARBA00012454"/>
    </source>
</evidence>
<comment type="pathway">
    <text evidence="1">Cofactor biosynthesis; adenosylcobalamin biosynthesis; adenosylcobalamin from cob(II)yrinate a,c-diamide: step 2/7.</text>
</comment>
<keyword evidence="8" id="KW-0067">ATP-binding</keyword>
<dbReference type="Proteomes" id="UP000298460">
    <property type="component" value="Unassembled WGS sequence"/>
</dbReference>
<dbReference type="InterPro" id="IPR038084">
    <property type="entry name" value="PduO/GlcC-like_sf"/>
</dbReference>
<comment type="similarity">
    <text evidence="2">Belongs to the Cob(I)alamin adenosyltransferase family.</text>
</comment>
<dbReference type="InterPro" id="IPR029499">
    <property type="entry name" value="PduO-typ"/>
</dbReference>
<dbReference type="Gene3D" id="3.30.450.150">
    <property type="entry name" value="Haem-degrading domain"/>
    <property type="match status" value="1"/>
</dbReference>
<evidence type="ECO:0000256" key="12">
    <source>
        <dbReference type="ARBA" id="ARBA00048555"/>
    </source>
</evidence>
<reference evidence="15 16" key="1">
    <citation type="submission" date="2019-03" db="EMBL/GenBank/DDBJ databases">
        <title>Draft Genome Sequence of Desulfosporosinus fructosivorans Strain 63.6F, Isolated from Marine Sediment in the Baltic Sea.</title>
        <authorList>
            <person name="Hausmann B."/>
            <person name="Vandieken V."/>
            <person name="Pjevac P."/>
            <person name="Schreck K."/>
            <person name="Herbold C.W."/>
            <person name="Loy A."/>
        </authorList>
    </citation>
    <scope>NUCLEOTIDE SEQUENCE [LARGE SCALE GENOMIC DNA]</scope>
    <source>
        <strain evidence="15 16">63.6F</strain>
    </source>
</reference>
<comment type="caution">
    <text evidence="15">The sequence shown here is derived from an EMBL/GenBank/DDBJ whole genome shotgun (WGS) entry which is preliminary data.</text>
</comment>
<evidence type="ECO:0000256" key="1">
    <source>
        <dbReference type="ARBA" id="ARBA00005121"/>
    </source>
</evidence>
<sequence length="325" mass="34557">MMKVYTKTGDEGQTSLLSKQRVFKDDVRVEAYGTVDEANSAMGLAKSLIKPSWAIDIIHQIQVELISLNADLATDTMTAVDYRITSEHVEGLESLIDSIEQRRIPQRGFVTPGATSASAALDLARTIVRRAERCVVRLKRTGEVTVPVSLYLNRLSDLLYVLARCVEQEEIVGTVTSKVLSVLKGEKANSVKEDQCSMLAKAKKMIAAAEQKALEIGVPMVIAVVDIGGNLVAQHRMDGALLASISISLDKAYTAVALKMPTDQAAALVTPGHPLFGLNTANGGRLIVFGGGFPIIEAGNMIGGLGVSGGSVDEDMMVAKAGMAT</sequence>
<evidence type="ECO:0000256" key="4">
    <source>
        <dbReference type="ARBA" id="ARBA00020963"/>
    </source>
</evidence>
<evidence type="ECO:0000256" key="11">
    <source>
        <dbReference type="ARBA" id="ARBA00033354"/>
    </source>
</evidence>
<dbReference type="SUPFAM" id="SSF143744">
    <property type="entry name" value="GlcG-like"/>
    <property type="match status" value="1"/>
</dbReference>
<dbReference type="GO" id="GO:0009236">
    <property type="term" value="P:cobalamin biosynthetic process"/>
    <property type="evidence" value="ECO:0007669"/>
    <property type="project" value="UniProtKB-KW"/>
</dbReference>
<feature type="domain" description="Cobalamin adenosyltransferase-like" evidence="14">
    <location>
        <begin position="4"/>
        <end position="165"/>
    </location>
</feature>
<dbReference type="NCBIfam" id="TIGR00636">
    <property type="entry name" value="PduO_Nterm"/>
    <property type="match status" value="1"/>
</dbReference>
<evidence type="ECO:0000256" key="5">
    <source>
        <dbReference type="ARBA" id="ARBA00022573"/>
    </source>
</evidence>
<evidence type="ECO:0000256" key="8">
    <source>
        <dbReference type="ARBA" id="ARBA00022840"/>
    </source>
</evidence>
<dbReference type="EC" id="2.5.1.17" evidence="3"/>
<evidence type="ECO:0000256" key="7">
    <source>
        <dbReference type="ARBA" id="ARBA00022741"/>
    </source>
</evidence>
<comment type="catalytic activity">
    <reaction evidence="13">
        <text>2 cob(II)alamin + reduced [electron-transfer flavoprotein] + 2 ATP = 2 adenosylcob(III)alamin + 2 triphosphate + oxidized [electron-transfer flavoprotein] + 3 H(+)</text>
        <dbReference type="Rhea" id="RHEA:28671"/>
        <dbReference type="Rhea" id="RHEA-COMP:10685"/>
        <dbReference type="Rhea" id="RHEA-COMP:10686"/>
        <dbReference type="ChEBI" id="CHEBI:15378"/>
        <dbReference type="ChEBI" id="CHEBI:16304"/>
        <dbReference type="ChEBI" id="CHEBI:18036"/>
        <dbReference type="ChEBI" id="CHEBI:18408"/>
        <dbReference type="ChEBI" id="CHEBI:30616"/>
        <dbReference type="ChEBI" id="CHEBI:57692"/>
        <dbReference type="ChEBI" id="CHEBI:58307"/>
        <dbReference type="EC" id="2.5.1.17"/>
    </reaction>
</comment>
<dbReference type="PANTHER" id="PTHR12213">
    <property type="entry name" value="CORRINOID ADENOSYLTRANSFERASE"/>
    <property type="match status" value="1"/>
</dbReference>
<dbReference type="SUPFAM" id="SSF89028">
    <property type="entry name" value="Cobalamin adenosyltransferase-like"/>
    <property type="match status" value="1"/>
</dbReference>
<dbReference type="InterPro" id="IPR036451">
    <property type="entry name" value="CblAdoTrfase-like_sf"/>
</dbReference>
<dbReference type="PANTHER" id="PTHR12213:SF0">
    <property type="entry name" value="CORRINOID ADENOSYLTRANSFERASE MMAB"/>
    <property type="match status" value="1"/>
</dbReference>
<dbReference type="GO" id="GO:0005524">
    <property type="term" value="F:ATP binding"/>
    <property type="evidence" value="ECO:0007669"/>
    <property type="project" value="UniProtKB-KW"/>
</dbReference>
<dbReference type="OrthoDB" id="9778896at2"/>
<evidence type="ECO:0000256" key="13">
    <source>
        <dbReference type="ARBA" id="ARBA00048692"/>
    </source>
</evidence>
<dbReference type="InterPro" id="IPR005624">
    <property type="entry name" value="PduO/GlcC-like"/>
</dbReference>
<gene>
    <name evidence="15" type="ORF">E4K67_04845</name>
</gene>
<comment type="catalytic activity">
    <reaction evidence="12">
        <text>2 cob(II)yrinate a,c diamide + reduced [electron-transfer flavoprotein] + 2 ATP = 2 adenosylcob(III)yrinate a,c-diamide + 2 triphosphate + oxidized [electron-transfer flavoprotein] + 3 H(+)</text>
        <dbReference type="Rhea" id="RHEA:11528"/>
        <dbReference type="Rhea" id="RHEA-COMP:10685"/>
        <dbReference type="Rhea" id="RHEA-COMP:10686"/>
        <dbReference type="ChEBI" id="CHEBI:15378"/>
        <dbReference type="ChEBI" id="CHEBI:18036"/>
        <dbReference type="ChEBI" id="CHEBI:30616"/>
        <dbReference type="ChEBI" id="CHEBI:57692"/>
        <dbReference type="ChEBI" id="CHEBI:58307"/>
        <dbReference type="ChEBI" id="CHEBI:58503"/>
        <dbReference type="ChEBI" id="CHEBI:58537"/>
        <dbReference type="EC" id="2.5.1.17"/>
    </reaction>
</comment>
<evidence type="ECO:0000259" key="14">
    <source>
        <dbReference type="Pfam" id="PF01923"/>
    </source>
</evidence>
<dbReference type="Pfam" id="PF01923">
    <property type="entry name" value="Cob_adeno_trans"/>
    <property type="match status" value="1"/>
</dbReference>
<evidence type="ECO:0000256" key="6">
    <source>
        <dbReference type="ARBA" id="ARBA00022679"/>
    </source>
</evidence>
<organism evidence="15 16">
    <name type="scientific">Desulfosporosinus fructosivorans</name>
    <dbReference type="NCBI Taxonomy" id="2018669"/>
    <lineage>
        <taxon>Bacteria</taxon>
        <taxon>Bacillati</taxon>
        <taxon>Bacillota</taxon>
        <taxon>Clostridia</taxon>
        <taxon>Eubacteriales</taxon>
        <taxon>Desulfitobacteriaceae</taxon>
        <taxon>Desulfosporosinus</taxon>
    </lineage>
</organism>
<dbReference type="AlphaFoldDB" id="A0A4Z0R7J8"/>
<dbReference type="Pfam" id="PF03928">
    <property type="entry name" value="HbpS-like"/>
    <property type="match status" value="1"/>
</dbReference>
<keyword evidence="16" id="KW-1185">Reference proteome</keyword>
<dbReference type="InterPro" id="IPR016030">
    <property type="entry name" value="CblAdoTrfase-like"/>
</dbReference>
<dbReference type="GO" id="GO:0008817">
    <property type="term" value="F:corrinoid adenosyltransferase activity"/>
    <property type="evidence" value="ECO:0007669"/>
    <property type="project" value="UniProtKB-EC"/>
</dbReference>
<proteinExistence type="inferred from homology"/>
<keyword evidence="6 15" id="KW-0808">Transferase</keyword>
<evidence type="ECO:0000256" key="10">
    <source>
        <dbReference type="ARBA" id="ARBA00033334"/>
    </source>
</evidence>
<dbReference type="Gene3D" id="1.20.1200.10">
    <property type="entry name" value="Cobalamin adenosyltransferase-like"/>
    <property type="match status" value="1"/>
</dbReference>
<protein>
    <recommendedName>
        <fullName evidence="4">Corrinoid adenosyltransferase</fullName>
        <ecNumber evidence="3">2.5.1.17</ecNumber>
    </recommendedName>
    <alternativeName>
        <fullName evidence="9">Cob(II)alamin adenosyltransferase</fullName>
    </alternativeName>
    <alternativeName>
        <fullName evidence="11">Cob(II)yrinic acid a,c-diamide adenosyltransferase</fullName>
    </alternativeName>
    <alternativeName>
        <fullName evidence="10">Cobinamide/cobalamin adenosyltransferase</fullName>
    </alternativeName>
</protein>
<evidence type="ECO:0000256" key="2">
    <source>
        <dbReference type="ARBA" id="ARBA00007487"/>
    </source>
</evidence>